<dbReference type="OrthoDB" id="5428038at2759"/>
<evidence type="ECO:0000256" key="1">
    <source>
        <dbReference type="SAM" id="MobiDB-lite"/>
    </source>
</evidence>
<dbReference type="EMBL" id="JAGIXG020000001">
    <property type="protein sequence ID" value="KAI6785688.1"/>
    <property type="molecule type" value="Genomic_DNA"/>
</dbReference>
<dbReference type="AlphaFoldDB" id="A0A9P9Y968"/>
<accession>A0A9P9Y968</accession>
<protein>
    <submittedName>
        <fullName evidence="2">Uncharacterized protein</fullName>
    </submittedName>
</protein>
<organism evidence="2 3">
    <name type="scientific">Emericellopsis cladophorae</name>
    <dbReference type="NCBI Taxonomy" id="2686198"/>
    <lineage>
        <taxon>Eukaryota</taxon>
        <taxon>Fungi</taxon>
        <taxon>Dikarya</taxon>
        <taxon>Ascomycota</taxon>
        <taxon>Pezizomycotina</taxon>
        <taxon>Sordariomycetes</taxon>
        <taxon>Hypocreomycetidae</taxon>
        <taxon>Hypocreales</taxon>
        <taxon>Bionectriaceae</taxon>
        <taxon>Emericellopsis</taxon>
    </lineage>
</organism>
<reference evidence="2" key="1">
    <citation type="journal article" date="2021" name="J Fungi (Basel)">
        <title>Genomic and Metabolomic Analyses of the Marine Fungus Emericellopsis cladophorae: Insights into Saltwater Adaptability Mechanisms and Its Biosynthetic Potential.</title>
        <authorList>
            <person name="Goncalves M.F.M."/>
            <person name="Hilario S."/>
            <person name="Van de Peer Y."/>
            <person name="Esteves A.C."/>
            <person name="Alves A."/>
        </authorList>
    </citation>
    <scope>NUCLEOTIDE SEQUENCE</scope>
    <source>
        <strain evidence="2">MUM 19.33</strain>
    </source>
</reference>
<dbReference type="Proteomes" id="UP001055219">
    <property type="component" value="Unassembled WGS sequence"/>
</dbReference>
<reference evidence="2" key="2">
    <citation type="submission" date="2022-07" db="EMBL/GenBank/DDBJ databases">
        <authorList>
            <person name="Goncalves M.F.M."/>
            <person name="Hilario S."/>
            <person name="Van De Peer Y."/>
            <person name="Esteves A.C."/>
            <person name="Alves A."/>
        </authorList>
    </citation>
    <scope>NUCLEOTIDE SEQUENCE</scope>
    <source>
        <strain evidence="2">MUM 19.33</strain>
    </source>
</reference>
<sequence>MATASRCRAKTRQPTPSFQAAIWVTDLMLRQAYEQFQRRTLITSSLTGAHKNSPEARRRRLGRRQLTAFLEPPSPYQQSWYFELLGNKNEWTWHPPSNAQQRRQKEAKITVESVLEKITRWLEASDLDKPFLDPPVDDAQSLDTVPSAAERGSLLTEVDSLCREVASFQKIDDGRLKHALNACCKQLQSRIDRLDFSANDVAALLLPSTHTDWHPDLTRKHHAMITHRLAKTMFDMLFAVHKKAPTTQTLEALQAIVTGIYAMPPSHHQFRLFSFLMHIPLSGRDAVLDEEGLKYILEAFVNIHGDYITALPMHEWHVRIAKFSETFNKFPTSVLKSLVDGGKVWSNESSRQRDLTWLLLHALSTKESVTDVLAMAQTFRERHGRSENEGFTSSEARALVMARMRAGGFVSRDWVIDMHKQSQRYSREASRWTALAATFEDPTFQGNNAALKIQDFVQFQPFDKMVTRFDVQRWQLQALILSWIDPEASNLGPAALRILERVAVLTSAKSINVRLFEELEHVFHILRTGGKLLMLGKGKDYSTLSMDTVRIRLEELLVRTACRYMETKELSNRQALKGVSLCLQASETIARPVCGLGGQPAVGSPAVLRVVSEVVLQDLEDGQYGRSARLQWFVGKVRQYHGECEADKVQKTLHGWRNLLAARSAQAWTSANEGVNSRPKRKRRAERQGASSSPVEASLVADESLATDTSTSSPDPFANLSAERRTS</sequence>
<proteinExistence type="predicted"/>
<comment type="caution">
    <text evidence="2">The sequence shown here is derived from an EMBL/GenBank/DDBJ whole genome shotgun (WGS) entry which is preliminary data.</text>
</comment>
<keyword evidence="3" id="KW-1185">Reference proteome</keyword>
<dbReference type="RefSeq" id="XP_051366544.1">
    <property type="nucleotide sequence ID" value="XM_051502925.1"/>
</dbReference>
<evidence type="ECO:0000313" key="2">
    <source>
        <dbReference type="EMBL" id="KAI6785688.1"/>
    </source>
</evidence>
<gene>
    <name evidence="2" type="ORF">J7T54_006022</name>
</gene>
<evidence type="ECO:0000313" key="3">
    <source>
        <dbReference type="Proteomes" id="UP001055219"/>
    </source>
</evidence>
<feature type="region of interest" description="Disordered" evidence="1">
    <location>
        <begin position="668"/>
        <end position="727"/>
    </location>
</feature>
<dbReference type="GeneID" id="75832505"/>
<name>A0A9P9Y968_9HYPO</name>